<dbReference type="Proteomes" id="UP001154078">
    <property type="component" value="Chromosome 1"/>
</dbReference>
<evidence type="ECO:0000313" key="3">
    <source>
        <dbReference type="Proteomes" id="UP001154078"/>
    </source>
</evidence>
<name>A0A9P0FAW4_BRAAE</name>
<evidence type="ECO:0000256" key="1">
    <source>
        <dbReference type="SAM" id="Coils"/>
    </source>
</evidence>
<dbReference type="OrthoDB" id="7405964at2759"/>
<protein>
    <submittedName>
        <fullName evidence="2">Uncharacterized protein</fullName>
    </submittedName>
</protein>
<feature type="coiled-coil region" evidence="1">
    <location>
        <begin position="47"/>
        <end position="81"/>
    </location>
</feature>
<proteinExistence type="predicted"/>
<dbReference type="AlphaFoldDB" id="A0A9P0FAW4"/>
<dbReference type="EMBL" id="OV121132">
    <property type="protein sequence ID" value="CAH0546415.1"/>
    <property type="molecule type" value="Genomic_DNA"/>
</dbReference>
<keyword evidence="3" id="KW-1185">Reference proteome</keyword>
<sequence>MTTGNTLDITAVDNFDTRLKKIDGIIRNLEYSLATSDETDKQMLMCIRMDYLKNQELNNQLDEVQRENKQMLNNLQQNCGEYDIIRCDSKMDLKTNCSTISMVHLQYKYEELLAHHNGLLKILETRNSELRKYQNENTCIKEEVEILKSKFGEVNEFVEKCKIKLFLVKKKKNEQIQKLKLERNTLRAVHNQLVTIIQKQSMEKDNYINEQIKLTPKSDKALLLTEIRKNNLLTYENIKLQQEIEYLRSLVNLPKEILSKSKV</sequence>
<organism evidence="2 3">
    <name type="scientific">Brassicogethes aeneus</name>
    <name type="common">Rape pollen beetle</name>
    <name type="synonym">Meligethes aeneus</name>
    <dbReference type="NCBI Taxonomy" id="1431903"/>
    <lineage>
        <taxon>Eukaryota</taxon>
        <taxon>Metazoa</taxon>
        <taxon>Ecdysozoa</taxon>
        <taxon>Arthropoda</taxon>
        <taxon>Hexapoda</taxon>
        <taxon>Insecta</taxon>
        <taxon>Pterygota</taxon>
        <taxon>Neoptera</taxon>
        <taxon>Endopterygota</taxon>
        <taxon>Coleoptera</taxon>
        <taxon>Polyphaga</taxon>
        <taxon>Cucujiformia</taxon>
        <taxon>Nitidulidae</taxon>
        <taxon>Meligethinae</taxon>
        <taxon>Brassicogethes</taxon>
    </lineage>
</organism>
<evidence type="ECO:0000313" key="2">
    <source>
        <dbReference type="EMBL" id="CAH0546415.1"/>
    </source>
</evidence>
<accession>A0A9P0FAW4</accession>
<gene>
    <name evidence="2" type="ORF">MELIAE_LOCUS587</name>
</gene>
<keyword evidence="1" id="KW-0175">Coiled coil</keyword>
<reference evidence="2" key="1">
    <citation type="submission" date="2021-12" db="EMBL/GenBank/DDBJ databases">
        <authorList>
            <person name="King R."/>
        </authorList>
    </citation>
    <scope>NUCLEOTIDE SEQUENCE</scope>
</reference>
<feature type="coiled-coil region" evidence="1">
    <location>
        <begin position="123"/>
        <end position="189"/>
    </location>
</feature>